<organism evidence="9 10">
    <name type="scientific">Maioricimonas rarisocia</name>
    <dbReference type="NCBI Taxonomy" id="2528026"/>
    <lineage>
        <taxon>Bacteria</taxon>
        <taxon>Pseudomonadati</taxon>
        <taxon>Planctomycetota</taxon>
        <taxon>Planctomycetia</taxon>
        <taxon>Planctomycetales</taxon>
        <taxon>Planctomycetaceae</taxon>
        <taxon>Maioricimonas</taxon>
    </lineage>
</organism>
<dbReference type="CDD" id="cd02969">
    <property type="entry name" value="PRX_like1"/>
    <property type="match status" value="1"/>
</dbReference>
<dbReference type="GO" id="GO:0020037">
    <property type="term" value="F:heme binding"/>
    <property type="evidence" value="ECO:0007669"/>
    <property type="project" value="InterPro"/>
</dbReference>
<dbReference type="Gene3D" id="3.40.30.10">
    <property type="entry name" value="Glutaredoxin"/>
    <property type="match status" value="1"/>
</dbReference>
<evidence type="ECO:0000256" key="4">
    <source>
        <dbReference type="ARBA" id="ARBA00023157"/>
    </source>
</evidence>
<dbReference type="Pfam" id="PF00578">
    <property type="entry name" value="AhpC-TSA"/>
    <property type="match status" value="1"/>
</dbReference>
<dbReference type="SUPFAM" id="SSF49742">
    <property type="entry name" value="PHM/PNGase F"/>
    <property type="match status" value="2"/>
</dbReference>
<dbReference type="RefSeq" id="WP_197443785.1">
    <property type="nucleotide sequence ID" value="NZ_CP036275.1"/>
</dbReference>
<keyword evidence="3 5" id="KW-0408">Iron</keyword>
<gene>
    <name evidence="9" type="primary">resA_6</name>
    <name evidence="9" type="ORF">Mal4_50310</name>
</gene>
<dbReference type="InterPro" id="IPR036249">
    <property type="entry name" value="Thioredoxin-like_sf"/>
</dbReference>
<dbReference type="PROSITE" id="PS51007">
    <property type="entry name" value="CYTC"/>
    <property type="match status" value="1"/>
</dbReference>
<keyword evidence="10" id="KW-1185">Reference proteome</keyword>
<dbReference type="InterPro" id="IPR009056">
    <property type="entry name" value="Cyt_c-like_dom"/>
</dbReference>
<evidence type="ECO:0000256" key="2">
    <source>
        <dbReference type="ARBA" id="ARBA00022723"/>
    </source>
</evidence>
<dbReference type="Gene3D" id="2.60.120.230">
    <property type="match status" value="1"/>
</dbReference>
<feature type="domain" description="Thioredoxin" evidence="8">
    <location>
        <begin position="29"/>
        <end position="181"/>
    </location>
</feature>
<evidence type="ECO:0000256" key="3">
    <source>
        <dbReference type="ARBA" id="ARBA00023004"/>
    </source>
</evidence>
<dbReference type="KEGG" id="mri:Mal4_50310"/>
<dbReference type="InterPro" id="IPR008977">
    <property type="entry name" value="PHM/PNGase_F_dom_sf"/>
</dbReference>
<dbReference type="InterPro" id="IPR013783">
    <property type="entry name" value="Ig-like_fold"/>
</dbReference>
<keyword evidence="4" id="KW-1015">Disulfide bond</keyword>
<dbReference type="SUPFAM" id="SSF81296">
    <property type="entry name" value="E set domains"/>
    <property type="match status" value="1"/>
</dbReference>
<protein>
    <submittedName>
        <fullName evidence="9">Thiol-disulfide oxidoreductase ResA</fullName>
    </submittedName>
</protein>
<reference evidence="9 10" key="1">
    <citation type="submission" date="2019-02" db="EMBL/GenBank/DDBJ databases">
        <title>Deep-cultivation of Planctomycetes and their phenomic and genomic characterization uncovers novel biology.</title>
        <authorList>
            <person name="Wiegand S."/>
            <person name="Jogler M."/>
            <person name="Boedeker C."/>
            <person name="Pinto D."/>
            <person name="Vollmers J."/>
            <person name="Rivas-Marin E."/>
            <person name="Kohn T."/>
            <person name="Peeters S.H."/>
            <person name="Heuer A."/>
            <person name="Rast P."/>
            <person name="Oberbeckmann S."/>
            <person name="Bunk B."/>
            <person name="Jeske O."/>
            <person name="Meyerdierks A."/>
            <person name="Storesund J.E."/>
            <person name="Kallscheuer N."/>
            <person name="Luecker S."/>
            <person name="Lage O.M."/>
            <person name="Pohl T."/>
            <person name="Merkel B.J."/>
            <person name="Hornburger P."/>
            <person name="Mueller R.-W."/>
            <person name="Bruemmer F."/>
            <person name="Labrenz M."/>
            <person name="Spormann A.M."/>
            <person name="Op den Camp H."/>
            <person name="Overmann J."/>
            <person name="Amann R."/>
            <person name="Jetten M.S.M."/>
            <person name="Mascher T."/>
            <person name="Medema M.H."/>
            <person name="Devos D.P."/>
            <person name="Kaster A.-K."/>
            <person name="Ovreas L."/>
            <person name="Rohde M."/>
            <person name="Galperin M.Y."/>
            <person name="Jogler C."/>
        </authorList>
    </citation>
    <scope>NUCLEOTIDE SEQUENCE [LARGE SCALE GENOMIC DNA]</scope>
    <source>
        <strain evidence="9 10">Mal4</strain>
    </source>
</reference>
<dbReference type="EMBL" id="CP036275">
    <property type="protein sequence ID" value="QDU40673.1"/>
    <property type="molecule type" value="Genomic_DNA"/>
</dbReference>
<dbReference type="PANTHER" id="PTHR43640">
    <property type="entry name" value="OS07G0260300 PROTEIN"/>
    <property type="match status" value="1"/>
</dbReference>
<evidence type="ECO:0000259" key="7">
    <source>
        <dbReference type="PROSITE" id="PS51007"/>
    </source>
</evidence>
<name>A0A517ZDX1_9PLAN</name>
<dbReference type="InterPro" id="IPR036939">
    <property type="entry name" value="Cu2_ascorb_mOase_N_sf"/>
</dbReference>
<dbReference type="Gene3D" id="2.60.120.310">
    <property type="entry name" value="Copper type II, ascorbate-dependent monooxygenase, N-terminal domain"/>
    <property type="match status" value="1"/>
</dbReference>
<dbReference type="InterPro" id="IPR000866">
    <property type="entry name" value="AhpC/TSA"/>
</dbReference>
<accession>A0A517ZDX1</accession>
<dbReference type="GO" id="GO:0005507">
    <property type="term" value="F:copper ion binding"/>
    <property type="evidence" value="ECO:0007669"/>
    <property type="project" value="InterPro"/>
</dbReference>
<dbReference type="Proteomes" id="UP000320496">
    <property type="component" value="Chromosome"/>
</dbReference>
<dbReference type="InterPro" id="IPR014784">
    <property type="entry name" value="Cu2_ascorb_mOase-like_C"/>
</dbReference>
<dbReference type="Gene3D" id="2.60.40.10">
    <property type="entry name" value="Immunoglobulins"/>
    <property type="match status" value="1"/>
</dbReference>
<dbReference type="GO" id="GO:0016209">
    <property type="term" value="F:antioxidant activity"/>
    <property type="evidence" value="ECO:0007669"/>
    <property type="project" value="InterPro"/>
</dbReference>
<dbReference type="InterPro" id="IPR032640">
    <property type="entry name" value="AMPK1_CBM"/>
</dbReference>
<feature type="signal peptide" evidence="6">
    <location>
        <begin position="1"/>
        <end position="17"/>
    </location>
</feature>
<dbReference type="SUPFAM" id="SSF52833">
    <property type="entry name" value="Thioredoxin-like"/>
    <property type="match status" value="1"/>
</dbReference>
<keyword evidence="2 5" id="KW-0479">Metal-binding</keyword>
<dbReference type="InterPro" id="IPR013766">
    <property type="entry name" value="Thioredoxin_domain"/>
</dbReference>
<dbReference type="GO" id="GO:0016715">
    <property type="term" value="F:oxidoreductase activity, acting on paired donors, with incorporation or reduction of molecular oxygen, reduced ascorbate as one donor, and incorporation of one atom of oxygen"/>
    <property type="evidence" value="ECO:0007669"/>
    <property type="project" value="InterPro"/>
</dbReference>
<feature type="chain" id="PRO_5021745612" evidence="6">
    <location>
        <begin position="18"/>
        <end position="685"/>
    </location>
</feature>
<evidence type="ECO:0000256" key="5">
    <source>
        <dbReference type="PROSITE-ProRule" id="PRU00433"/>
    </source>
</evidence>
<dbReference type="SUPFAM" id="SSF46626">
    <property type="entry name" value="Cytochrome c"/>
    <property type="match status" value="1"/>
</dbReference>
<dbReference type="CDD" id="cd02859">
    <property type="entry name" value="E_set_AMPKbeta_like_N"/>
    <property type="match status" value="1"/>
</dbReference>
<dbReference type="AlphaFoldDB" id="A0A517ZDX1"/>
<dbReference type="InterPro" id="IPR036909">
    <property type="entry name" value="Cyt_c-like_dom_sf"/>
</dbReference>
<proteinExistence type="predicted"/>
<evidence type="ECO:0000313" key="10">
    <source>
        <dbReference type="Proteomes" id="UP000320496"/>
    </source>
</evidence>
<keyword evidence="1 5" id="KW-0349">Heme</keyword>
<evidence type="ECO:0000256" key="1">
    <source>
        <dbReference type="ARBA" id="ARBA00022617"/>
    </source>
</evidence>
<dbReference type="InterPro" id="IPR014756">
    <property type="entry name" value="Ig_E-set"/>
</dbReference>
<dbReference type="GO" id="GO:0009055">
    <property type="term" value="F:electron transfer activity"/>
    <property type="evidence" value="ECO:0007669"/>
    <property type="project" value="InterPro"/>
</dbReference>
<evidence type="ECO:0000259" key="8">
    <source>
        <dbReference type="PROSITE" id="PS51352"/>
    </source>
</evidence>
<evidence type="ECO:0000313" key="9">
    <source>
        <dbReference type="EMBL" id="QDU40673.1"/>
    </source>
</evidence>
<dbReference type="Pfam" id="PF16561">
    <property type="entry name" value="AMPK1_CBM"/>
    <property type="match status" value="1"/>
</dbReference>
<dbReference type="PANTHER" id="PTHR43640:SF1">
    <property type="entry name" value="THIOREDOXIN-DEPENDENT PEROXIREDOXIN"/>
    <property type="match status" value="1"/>
</dbReference>
<dbReference type="PROSITE" id="PS51352">
    <property type="entry name" value="THIOREDOXIN_2"/>
    <property type="match status" value="1"/>
</dbReference>
<sequence precursor="true">MHLARLLLLTLAVSVCAATAVMAETSSSTPIGKLIPPFELQDGLGATHSLEEWSDARAVVVVFFGTECPLAKLYGPRLSALAEKYADQGVQFVGIDANRQDSLIDIARYGRAHGIEFPLLKDAGNVVADQFGAVRTPEAFVLDQNRIVRYWGRIDDQYGVGYARADVQRQDLAVALDEVLAGQEVSRPVTRPVGCIIGRVRKPKPDAEVTYARDVAPILNRHCVSCHREGEIGPFAMTSYDEIAGWAETIVETVEDGRMPPWHADPAHGKFLNDARLTDEEKQTLAAWAKAGAPQGDPSDLPELPQFVDGWQIPKPDMVIPMPKAFKVPAKGVVPYKYFVVDPGFKEDKWVVAAEARPGNRAVVHHLILFFQPPGSDRFQGEDALFNSVASFAPGLPASTFPQSQGLARRIPAGSKLIFQVHYTPIGTEQVDLSSAGLVFADPKDVKQEVKVDCALNFRFQIPPQADNHRVEAEYRVQGPDRLLYAITPHMHLRGKSFHVTAVYPDEREEVLLDVPRYDFNWQNTYILAEPKHLPDGTVLRCVAHFDNSSGNVANPDPSATVGWGDQTWEEMMIGSFTMTIADQDLSAGRPQVRAIGDDGFEATFRYRPEEPVESVHLAGEFNDWSMDATPFEGPDDAGWYRAKVQLAPGKYEYKFVVNGSEWKNDPGNPEFAGYYFNNVLWVRE</sequence>
<keyword evidence="6" id="KW-0732">Signal</keyword>
<dbReference type="InterPro" id="IPR047262">
    <property type="entry name" value="PRX-like1"/>
</dbReference>
<evidence type="ECO:0000256" key="6">
    <source>
        <dbReference type="SAM" id="SignalP"/>
    </source>
</evidence>
<feature type="domain" description="Cytochrome c" evidence="7">
    <location>
        <begin position="210"/>
        <end position="293"/>
    </location>
</feature>